<evidence type="ECO:0000313" key="12">
    <source>
        <dbReference type="EMBL" id="PIR89501.1"/>
    </source>
</evidence>
<comment type="subcellular location">
    <subcellularLocation>
        <location evidence="1 10">Cytoplasm</location>
    </subcellularLocation>
</comment>
<evidence type="ECO:0000259" key="11">
    <source>
        <dbReference type="Pfam" id="PF04452"/>
    </source>
</evidence>
<dbReference type="SUPFAM" id="SSF88697">
    <property type="entry name" value="PUA domain-like"/>
    <property type="match status" value="1"/>
</dbReference>
<accession>A0A2H0USZ0</accession>
<dbReference type="EMBL" id="PFAZ01000001">
    <property type="protein sequence ID" value="PIR89501.1"/>
    <property type="molecule type" value="Genomic_DNA"/>
</dbReference>
<protein>
    <recommendedName>
        <fullName evidence="10">Ribosomal RNA small subunit methyltransferase E</fullName>
        <ecNumber evidence="10">2.1.1.193</ecNumber>
    </recommendedName>
</protein>
<dbReference type="InterPro" id="IPR029026">
    <property type="entry name" value="tRNA_m1G_MTases_N"/>
</dbReference>
<proteinExistence type="inferred from homology"/>
<dbReference type="InterPro" id="IPR029028">
    <property type="entry name" value="Alpha/beta_knot_MTases"/>
</dbReference>
<keyword evidence="4 10" id="KW-0698">rRNA processing</keyword>
<dbReference type="GO" id="GO:0070042">
    <property type="term" value="F:rRNA (uridine-N3-)-methyltransferase activity"/>
    <property type="evidence" value="ECO:0007669"/>
    <property type="project" value="TreeGrafter"/>
</dbReference>
<keyword evidence="6 10" id="KW-0808">Transferase</keyword>
<feature type="domain" description="Ribosomal RNA small subunit methyltransferase E methyltransferase" evidence="11">
    <location>
        <begin position="78"/>
        <end position="233"/>
    </location>
</feature>
<dbReference type="EC" id="2.1.1.193" evidence="10"/>
<comment type="function">
    <text evidence="8 10">Specifically methylates the N3 position of the uracil ring of uridine 1498 (m3U1498) in 16S rRNA. Acts on the fully assembled 30S ribosomal subunit.</text>
</comment>
<comment type="caution">
    <text evidence="12">The sequence shown here is derived from an EMBL/GenBank/DDBJ whole genome shotgun (WGS) entry which is preliminary data.</text>
</comment>
<evidence type="ECO:0000256" key="7">
    <source>
        <dbReference type="ARBA" id="ARBA00022691"/>
    </source>
</evidence>
<evidence type="ECO:0000256" key="8">
    <source>
        <dbReference type="ARBA" id="ARBA00025699"/>
    </source>
</evidence>
<dbReference type="SUPFAM" id="SSF75217">
    <property type="entry name" value="alpha/beta knot"/>
    <property type="match status" value="1"/>
</dbReference>
<dbReference type="NCBIfam" id="TIGR00046">
    <property type="entry name" value="RsmE family RNA methyltransferase"/>
    <property type="match status" value="1"/>
</dbReference>
<dbReference type="Proteomes" id="UP000231157">
    <property type="component" value="Unassembled WGS sequence"/>
</dbReference>
<dbReference type="PANTHER" id="PTHR30027">
    <property type="entry name" value="RIBOSOMAL RNA SMALL SUBUNIT METHYLTRANSFERASE E"/>
    <property type="match status" value="1"/>
</dbReference>
<dbReference type="Gene3D" id="3.40.1280.10">
    <property type="match status" value="1"/>
</dbReference>
<keyword evidence="3 10" id="KW-0963">Cytoplasm</keyword>
<comment type="similarity">
    <text evidence="2 10">Belongs to the RNA methyltransferase RsmE family.</text>
</comment>
<reference evidence="13" key="1">
    <citation type="submission" date="2017-09" db="EMBL/GenBank/DDBJ databases">
        <title>Depth-based differentiation of microbial function through sediment-hosted aquifers and enrichment of novel symbionts in the deep terrestrial subsurface.</title>
        <authorList>
            <person name="Probst A.J."/>
            <person name="Ladd B."/>
            <person name="Jarett J.K."/>
            <person name="Geller-Mcgrath D.E."/>
            <person name="Sieber C.M.K."/>
            <person name="Emerson J.B."/>
            <person name="Anantharaman K."/>
            <person name="Thomas B.C."/>
            <person name="Malmstrom R."/>
            <person name="Stieglmeier M."/>
            <person name="Klingl A."/>
            <person name="Woyke T."/>
            <person name="Ryan C.M."/>
            <person name="Banfield J.F."/>
        </authorList>
    </citation>
    <scope>NUCLEOTIDE SEQUENCE [LARGE SCALE GENOMIC DNA]</scope>
</reference>
<evidence type="ECO:0000256" key="1">
    <source>
        <dbReference type="ARBA" id="ARBA00004496"/>
    </source>
</evidence>
<dbReference type="PIRSF" id="PIRSF015601">
    <property type="entry name" value="MTase_slr0722"/>
    <property type="match status" value="1"/>
</dbReference>
<keyword evidence="7 10" id="KW-0949">S-adenosyl-L-methionine</keyword>
<sequence>MRLHRFFAEFDLSQSVIKITDDSFRHQVKDVLRLREGDSLVLAHNTRVEVTARITSFLRDGVELVALSHENVDRETERLITLYASLIKHDHFEFAVQKAVECGVAEIVPILSDRTEKLRFKEERIQKIIQEAAEQSGRAYVPKLLPTMSLPHALQMSSRHDINLFFDVSVEDFFSKKILRNKKNIGVFVGPEGGWSSNEVVVAKSYTSRTPGKLFFVSLGELTLRAETASIIVSFLASHSIGA</sequence>
<dbReference type="InterPro" id="IPR046886">
    <property type="entry name" value="RsmE_MTase_dom"/>
</dbReference>
<gene>
    <name evidence="12" type="ORF">COU07_01205</name>
</gene>
<dbReference type="GO" id="GO:0070475">
    <property type="term" value="P:rRNA base methylation"/>
    <property type="evidence" value="ECO:0007669"/>
    <property type="project" value="TreeGrafter"/>
</dbReference>
<name>A0A2H0USZ0_9BACT</name>
<evidence type="ECO:0000256" key="6">
    <source>
        <dbReference type="ARBA" id="ARBA00022679"/>
    </source>
</evidence>
<dbReference type="GO" id="GO:0005737">
    <property type="term" value="C:cytoplasm"/>
    <property type="evidence" value="ECO:0007669"/>
    <property type="project" value="UniProtKB-SubCell"/>
</dbReference>
<evidence type="ECO:0000256" key="4">
    <source>
        <dbReference type="ARBA" id="ARBA00022552"/>
    </source>
</evidence>
<evidence type="ECO:0000256" key="3">
    <source>
        <dbReference type="ARBA" id="ARBA00022490"/>
    </source>
</evidence>
<organism evidence="12 13">
    <name type="scientific">Candidatus Harrisonbacteria bacterium CG10_big_fil_rev_8_21_14_0_10_40_38</name>
    <dbReference type="NCBI Taxonomy" id="1974583"/>
    <lineage>
        <taxon>Bacteria</taxon>
        <taxon>Candidatus Harrisoniibacteriota</taxon>
    </lineage>
</organism>
<evidence type="ECO:0000256" key="10">
    <source>
        <dbReference type="PIRNR" id="PIRNR015601"/>
    </source>
</evidence>
<dbReference type="PANTHER" id="PTHR30027:SF3">
    <property type="entry name" value="16S RRNA (URACIL(1498)-N(3))-METHYLTRANSFERASE"/>
    <property type="match status" value="1"/>
</dbReference>
<evidence type="ECO:0000256" key="2">
    <source>
        <dbReference type="ARBA" id="ARBA00005528"/>
    </source>
</evidence>
<dbReference type="CDD" id="cd18084">
    <property type="entry name" value="RsmE-like"/>
    <property type="match status" value="1"/>
</dbReference>
<comment type="catalytic activity">
    <reaction evidence="9 10">
        <text>uridine(1498) in 16S rRNA + S-adenosyl-L-methionine = N(3)-methyluridine(1498) in 16S rRNA + S-adenosyl-L-homocysteine + H(+)</text>
        <dbReference type="Rhea" id="RHEA:42920"/>
        <dbReference type="Rhea" id="RHEA-COMP:10283"/>
        <dbReference type="Rhea" id="RHEA-COMP:10284"/>
        <dbReference type="ChEBI" id="CHEBI:15378"/>
        <dbReference type="ChEBI" id="CHEBI:57856"/>
        <dbReference type="ChEBI" id="CHEBI:59789"/>
        <dbReference type="ChEBI" id="CHEBI:65315"/>
        <dbReference type="ChEBI" id="CHEBI:74502"/>
        <dbReference type="EC" id="2.1.1.193"/>
    </reaction>
</comment>
<evidence type="ECO:0000256" key="5">
    <source>
        <dbReference type="ARBA" id="ARBA00022603"/>
    </source>
</evidence>
<dbReference type="AlphaFoldDB" id="A0A2H0USZ0"/>
<dbReference type="InterPro" id="IPR006700">
    <property type="entry name" value="RsmE"/>
</dbReference>
<evidence type="ECO:0000313" key="13">
    <source>
        <dbReference type="Proteomes" id="UP000231157"/>
    </source>
</evidence>
<dbReference type="InterPro" id="IPR015947">
    <property type="entry name" value="PUA-like_sf"/>
</dbReference>
<dbReference type="Pfam" id="PF04452">
    <property type="entry name" value="Methyltrans_RNA"/>
    <property type="match status" value="1"/>
</dbReference>
<keyword evidence="5 10" id="KW-0489">Methyltransferase</keyword>
<evidence type="ECO:0000256" key="9">
    <source>
        <dbReference type="ARBA" id="ARBA00047944"/>
    </source>
</evidence>